<dbReference type="RefSeq" id="WP_377746044.1">
    <property type="nucleotide sequence ID" value="NZ_JBHRXJ010000016.1"/>
</dbReference>
<dbReference type="Gene3D" id="1.10.357.10">
    <property type="entry name" value="Tetracycline Repressor, domain 2"/>
    <property type="match status" value="1"/>
</dbReference>
<dbReference type="PANTHER" id="PTHR30055">
    <property type="entry name" value="HTH-TYPE TRANSCRIPTIONAL REGULATOR RUTR"/>
    <property type="match status" value="1"/>
</dbReference>
<reference evidence="8" key="1">
    <citation type="journal article" date="2019" name="Int. J. Syst. Evol. Microbiol.">
        <title>The Global Catalogue of Microorganisms (GCM) 10K type strain sequencing project: providing services to taxonomists for standard genome sequencing and annotation.</title>
        <authorList>
            <consortium name="The Broad Institute Genomics Platform"/>
            <consortium name="The Broad Institute Genome Sequencing Center for Infectious Disease"/>
            <person name="Wu L."/>
            <person name="Ma J."/>
        </authorList>
    </citation>
    <scope>NUCLEOTIDE SEQUENCE [LARGE SCALE GENOMIC DNA]</scope>
    <source>
        <strain evidence="8">KCTC 42899</strain>
    </source>
</reference>
<proteinExistence type="predicted"/>
<dbReference type="InterPro" id="IPR023772">
    <property type="entry name" value="DNA-bd_HTH_TetR-type_CS"/>
</dbReference>
<evidence type="ECO:0000259" key="6">
    <source>
        <dbReference type="PROSITE" id="PS50977"/>
    </source>
</evidence>
<dbReference type="PROSITE" id="PS50977">
    <property type="entry name" value="HTH_TETR_2"/>
    <property type="match status" value="1"/>
</dbReference>
<evidence type="ECO:0000256" key="2">
    <source>
        <dbReference type="ARBA" id="ARBA00023015"/>
    </source>
</evidence>
<dbReference type="InterPro" id="IPR001647">
    <property type="entry name" value="HTH_TetR"/>
</dbReference>
<dbReference type="Pfam" id="PF00440">
    <property type="entry name" value="TetR_N"/>
    <property type="match status" value="1"/>
</dbReference>
<sequence>MPDFDRQADMIETTLDCIADLGIQATTVRAVAARAGISNGLIRHHFGSKENLLLAAYRRTIEMMTEPALAVLQATEGTPHERLARFVVVSLSGAVADPRLLSLWATFISQIHIDPNLSRAHRAGYHAYRNAAEALIGQVLDAEGRATTDAERKRAAIAISAVIDGLWIEGGLSDGEFDEELQVSIGLRSVEALLGLSLPDITQKRS</sequence>
<feature type="DNA-binding region" description="H-T-H motif" evidence="5">
    <location>
        <begin position="27"/>
        <end position="46"/>
    </location>
</feature>
<evidence type="ECO:0000256" key="1">
    <source>
        <dbReference type="ARBA" id="ARBA00022491"/>
    </source>
</evidence>
<dbReference type="PRINTS" id="PR00455">
    <property type="entry name" value="HTHTETR"/>
</dbReference>
<dbReference type="PANTHER" id="PTHR30055:SF228">
    <property type="entry name" value="TRANSCRIPTIONAL REGULATOR-RELATED"/>
    <property type="match status" value="1"/>
</dbReference>
<evidence type="ECO:0000313" key="8">
    <source>
        <dbReference type="Proteomes" id="UP001595721"/>
    </source>
</evidence>
<dbReference type="InterPro" id="IPR009057">
    <property type="entry name" value="Homeodomain-like_sf"/>
</dbReference>
<keyword evidence="4" id="KW-0804">Transcription</keyword>
<evidence type="ECO:0000256" key="3">
    <source>
        <dbReference type="ARBA" id="ARBA00023125"/>
    </source>
</evidence>
<gene>
    <name evidence="7" type="ORF">ACFOMH_17225</name>
</gene>
<keyword evidence="3 5" id="KW-0238">DNA-binding</keyword>
<dbReference type="InterPro" id="IPR039538">
    <property type="entry name" value="BetI_C"/>
</dbReference>
<dbReference type="SUPFAM" id="SSF46689">
    <property type="entry name" value="Homeodomain-like"/>
    <property type="match status" value="1"/>
</dbReference>
<dbReference type="Pfam" id="PF13977">
    <property type="entry name" value="TetR_C_6"/>
    <property type="match status" value="1"/>
</dbReference>
<protein>
    <submittedName>
        <fullName evidence="7">TetR family transcriptional regulator C-terminal domain-containing protein</fullName>
    </submittedName>
</protein>
<evidence type="ECO:0000256" key="5">
    <source>
        <dbReference type="PROSITE-ProRule" id="PRU00335"/>
    </source>
</evidence>
<dbReference type="EMBL" id="JBHRXJ010000016">
    <property type="protein sequence ID" value="MFC3529919.1"/>
    <property type="molecule type" value="Genomic_DNA"/>
</dbReference>
<keyword evidence="1" id="KW-0678">Repressor</keyword>
<dbReference type="Proteomes" id="UP001595721">
    <property type="component" value="Unassembled WGS sequence"/>
</dbReference>
<evidence type="ECO:0000256" key="4">
    <source>
        <dbReference type="ARBA" id="ARBA00023163"/>
    </source>
</evidence>
<dbReference type="InterPro" id="IPR050109">
    <property type="entry name" value="HTH-type_TetR-like_transc_reg"/>
</dbReference>
<organism evidence="7 8">
    <name type="scientific">Paracoccus mangrovi</name>
    <dbReference type="NCBI Taxonomy" id="1715645"/>
    <lineage>
        <taxon>Bacteria</taxon>
        <taxon>Pseudomonadati</taxon>
        <taxon>Pseudomonadota</taxon>
        <taxon>Alphaproteobacteria</taxon>
        <taxon>Rhodobacterales</taxon>
        <taxon>Paracoccaceae</taxon>
        <taxon>Paracoccus</taxon>
    </lineage>
</organism>
<accession>A0ABV7R902</accession>
<keyword evidence="8" id="KW-1185">Reference proteome</keyword>
<evidence type="ECO:0000313" key="7">
    <source>
        <dbReference type="EMBL" id="MFC3529919.1"/>
    </source>
</evidence>
<feature type="domain" description="HTH tetR-type" evidence="6">
    <location>
        <begin position="4"/>
        <end position="64"/>
    </location>
</feature>
<dbReference type="InterPro" id="IPR036271">
    <property type="entry name" value="Tet_transcr_reg_TetR-rel_C_sf"/>
</dbReference>
<comment type="caution">
    <text evidence="7">The sequence shown here is derived from an EMBL/GenBank/DDBJ whole genome shotgun (WGS) entry which is preliminary data.</text>
</comment>
<dbReference type="PROSITE" id="PS01081">
    <property type="entry name" value="HTH_TETR_1"/>
    <property type="match status" value="1"/>
</dbReference>
<dbReference type="SUPFAM" id="SSF48498">
    <property type="entry name" value="Tetracyclin repressor-like, C-terminal domain"/>
    <property type="match status" value="1"/>
</dbReference>
<name>A0ABV7R902_9RHOB</name>
<keyword evidence="2" id="KW-0805">Transcription regulation</keyword>